<comment type="caution">
    <text evidence="4">The sequence shown here is derived from an EMBL/GenBank/DDBJ whole genome shotgun (WGS) entry which is preliminary data.</text>
</comment>
<keyword evidence="2" id="KW-0964">Secreted</keyword>
<dbReference type="PANTHER" id="PTHR11475:SF4">
    <property type="entry name" value="CHORION PEROXIDASE"/>
    <property type="match status" value="1"/>
</dbReference>
<accession>A0A6N6MQF3</accession>
<dbReference type="EMBL" id="VZZJ01000012">
    <property type="protein sequence ID" value="KAB1072563.1"/>
    <property type="molecule type" value="Genomic_DNA"/>
</dbReference>
<dbReference type="PROSITE" id="PS50292">
    <property type="entry name" value="PEROXIDASE_3"/>
    <property type="match status" value="1"/>
</dbReference>
<dbReference type="SUPFAM" id="SSF48113">
    <property type="entry name" value="Heme-dependent peroxidases"/>
    <property type="match status" value="1"/>
</dbReference>
<evidence type="ECO:0000256" key="1">
    <source>
        <dbReference type="ARBA" id="ARBA00004613"/>
    </source>
</evidence>
<dbReference type="AlphaFoldDB" id="A0A6N6MQF3"/>
<keyword evidence="4" id="KW-0560">Oxidoreductase</keyword>
<dbReference type="GO" id="GO:0004601">
    <property type="term" value="F:peroxidase activity"/>
    <property type="evidence" value="ECO:0007669"/>
    <property type="project" value="UniProtKB-KW"/>
</dbReference>
<dbReference type="SUPFAM" id="SSF51120">
    <property type="entry name" value="beta-Roll"/>
    <property type="match status" value="1"/>
</dbReference>
<evidence type="ECO:0000256" key="2">
    <source>
        <dbReference type="ARBA" id="ARBA00022525"/>
    </source>
</evidence>
<dbReference type="GO" id="GO:0020037">
    <property type="term" value="F:heme binding"/>
    <property type="evidence" value="ECO:0007669"/>
    <property type="project" value="InterPro"/>
</dbReference>
<dbReference type="InterPro" id="IPR019791">
    <property type="entry name" value="Haem_peroxidase_animal"/>
</dbReference>
<dbReference type="PANTHER" id="PTHR11475">
    <property type="entry name" value="OXIDASE/PEROXIDASE"/>
    <property type="match status" value="1"/>
</dbReference>
<keyword evidence="4" id="KW-0575">Peroxidase</keyword>
<evidence type="ECO:0000256" key="3">
    <source>
        <dbReference type="ARBA" id="ARBA00023180"/>
    </source>
</evidence>
<proteinExistence type="predicted"/>
<dbReference type="Pfam" id="PF03098">
    <property type="entry name" value="An_peroxidase"/>
    <property type="match status" value="1"/>
</dbReference>
<comment type="subcellular location">
    <subcellularLocation>
        <location evidence="1">Secreted</location>
    </subcellularLocation>
</comment>
<protein>
    <submittedName>
        <fullName evidence="4">Peroxidase</fullName>
    </submittedName>
</protein>
<organism evidence="4 5">
    <name type="scientific">Methylobacterium planeticum</name>
    <dbReference type="NCBI Taxonomy" id="2615211"/>
    <lineage>
        <taxon>Bacteria</taxon>
        <taxon>Pseudomonadati</taxon>
        <taxon>Pseudomonadota</taxon>
        <taxon>Alphaproteobacteria</taxon>
        <taxon>Hyphomicrobiales</taxon>
        <taxon>Methylobacteriaceae</taxon>
        <taxon>Methylobacterium</taxon>
    </lineage>
</organism>
<evidence type="ECO:0000313" key="4">
    <source>
        <dbReference type="EMBL" id="KAB1072563.1"/>
    </source>
</evidence>
<dbReference type="Gene3D" id="1.10.640.10">
    <property type="entry name" value="Haem peroxidase domain superfamily, animal type"/>
    <property type="match status" value="1"/>
</dbReference>
<sequence length="654" mass="68855">MAACAQLSGATGRANPHGQAVKGPTAMEFYSIDGSGNNLAQPELNAAGTDFLRLGAAHFLDGISVPLGGPNPRTISNVVVGEGDPTIPNPDGHSGMLYAWGQFIDHDLDLSRSDGVTHIDVVIPPGDAYFPAGSLIPITRAVIDPETGPGTDRPAIAENAISGWLDASMVYGSDAATATRLKLPDGHLATSAGDNLPVVDGSFLAGDVRATENPSLTALQTLFLREHNFQVDRLHAADPGLDGDALYLQARAIVTAEIQRITYDEFLPHLLGRDAIAPYAGYDSGIDPRISVEFAGAAYRFGHSIVSAETERIDEAGDLVGPGLALRDTFGMTPEAFAAATGADGFLRHLGDDASQTMDARIVEDLRNFLIDPPVGQDLASINIARGRDLGLGTLNETRADLGLAPYTEFSEITDDQATVAALREAFGTVDAVDLWTGGLAEGHPLGSAIGETFATIIGAQFERLRDGDRLWYQNDQFDKHTLDSIEHTSLSDIILRNTDTGAIQKDVFAFYDRHASDFASEEPDAPQLIIGTPDAARLVGGPQGDMLVAGTGRQILTGRGGSDDFAFSADTSAVITDFKPGEDHLVFEEHVSARASCGGHQSGHGSHLGHHGSATGLVIVQDHGHAVVIYGNVRVALPGISAAQLTSDDYSFA</sequence>
<name>A0A6N6MQF3_9HYPH</name>
<keyword evidence="3" id="KW-0325">Glycoprotein</keyword>
<keyword evidence="5" id="KW-1185">Reference proteome</keyword>
<gene>
    <name evidence="4" type="ORF">F6X51_14800</name>
</gene>
<reference evidence="4 5" key="1">
    <citation type="submission" date="2019-09" db="EMBL/GenBank/DDBJ databases">
        <title>YIM 132548 draft genome.</title>
        <authorList>
            <person name="Jiang L."/>
        </authorList>
    </citation>
    <scope>NUCLEOTIDE SEQUENCE [LARGE SCALE GENOMIC DNA]</scope>
    <source>
        <strain evidence="4 5">YIM 132548</strain>
    </source>
</reference>
<dbReference type="Proteomes" id="UP000441523">
    <property type="component" value="Unassembled WGS sequence"/>
</dbReference>
<evidence type="ECO:0000313" key="5">
    <source>
        <dbReference type="Proteomes" id="UP000441523"/>
    </source>
</evidence>
<dbReference type="InterPro" id="IPR010255">
    <property type="entry name" value="Haem_peroxidase_sf"/>
</dbReference>
<dbReference type="GO" id="GO:0005576">
    <property type="term" value="C:extracellular region"/>
    <property type="evidence" value="ECO:0007669"/>
    <property type="project" value="UniProtKB-SubCell"/>
</dbReference>
<dbReference type="PRINTS" id="PR00457">
    <property type="entry name" value="ANPEROXIDASE"/>
</dbReference>
<dbReference type="InterPro" id="IPR011049">
    <property type="entry name" value="Serralysin-like_metalloprot_C"/>
</dbReference>
<dbReference type="GO" id="GO:0006979">
    <property type="term" value="P:response to oxidative stress"/>
    <property type="evidence" value="ECO:0007669"/>
    <property type="project" value="InterPro"/>
</dbReference>
<dbReference type="InterPro" id="IPR037120">
    <property type="entry name" value="Haem_peroxidase_sf_animal"/>
</dbReference>